<dbReference type="RefSeq" id="XP_033459294.1">
    <property type="nucleotide sequence ID" value="XM_033599856.1"/>
</dbReference>
<organism evidence="3">
    <name type="scientific">Dissoconium aciculare CBS 342.82</name>
    <dbReference type="NCBI Taxonomy" id="1314786"/>
    <lineage>
        <taxon>Eukaryota</taxon>
        <taxon>Fungi</taxon>
        <taxon>Dikarya</taxon>
        <taxon>Ascomycota</taxon>
        <taxon>Pezizomycotina</taxon>
        <taxon>Dothideomycetes</taxon>
        <taxon>Dothideomycetidae</taxon>
        <taxon>Mycosphaerellales</taxon>
        <taxon>Dissoconiaceae</taxon>
        <taxon>Dissoconium</taxon>
    </lineage>
</organism>
<evidence type="ECO:0000313" key="2">
    <source>
        <dbReference type="Proteomes" id="UP000504637"/>
    </source>
</evidence>
<reference evidence="3" key="1">
    <citation type="submission" date="2020-01" db="EMBL/GenBank/DDBJ databases">
        <authorList>
            <consortium name="DOE Joint Genome Institute"/>
            <person name="Haridas S."/>
            <person name="Albert R."/>
            <person name="Binder M."/>
            <person name="Bloem J."/>
            <person name="Labutti K."/>
            <person name="Salamov A."/>
            <person name="Andreopoulos B."/>
            <person name="Baker S.E."/>
            <person name="Barry K."/>
            <person name="Bills G."/>
            <person name="Bluhm B.H."/>
            <person name="Cannon C."/>
            <person name="Castanera R."/>
            <person name="Culley D.E."/>
            <person name="Daum C."/>
            <person name="Ezra D."/>
            <person name="Gonzalez J.B."/>
            <person name="Henrissat B."/>
            <person name="Kuo A."/>
            <person name="Liang C."/>
            <person name="Lipzen A."/>
            <person name="Lutzoni F."/>
            <person name="Magnuson J."/>
            <person name="Mondo S."/>
            <person name="Nolan M."/>
            <person name="Ohm R."/>
            <person name="Pangilinan J."/>
            <person name="Park H.-J."/>
            <person name="Ramirez L."/>
            <person name="Alfaro M."/>
            <person name="Sun H."/>
            <person name="Tritt A."/>
            <person name="Yoshinaga Y."/>
            <person name="Zwiers L.-H."/>
            <person name="Turgeon B.G."/>
            <person name="Goodwin S.B."/>
            <person name="Spatafora J.W."/>
            <person name="Crous P.W."/>
            <person name="Grigoriev I.V."/>
        </authorList>
    </citation>
    <scope>NUCLEOTIDE SEQUENCE</scope>
    <source>
        <strain evidence="3">CBS 342.82</strain>
    </source>
</reference>
<dbReference type="AlphaFoldDB" id="A0A6J3M2Y5"/>
<reference evidence="3" key="2">
    <citation type="submission" date="2020-04" db="EMBL/GenBank/DDBJ databases">
        <authorList>
            <consortium name="NCBI Genome Project"/>
        </authorList>
    </citation>
    <scope>NUCLEOTIDE SEQUENCE</scope>
    <source>
        <strain evidence="3">CBS 342.82</strain>
    </source>
</reference>
<dbReference type="Proteomes" id="UP000504637">
    <property type="component" value="Unplaced"/>
</dbReference>
<keyword evidence="2" id="KW-1185">Reference proteome</keyword>
<evidence type="ECO:0000256" key="1">
    <source>
        <dbReference type="SAM" id="MobiDB-lite"/>
    </source>
</evidence>
<protein>
    <submittedName>
        <fullName evidence="3">Uncharacterized protein</fullName>
    </submittedName>
</protein>
<name>A0A6J3M2Y5_9PEZI</name>
<reference evidence="3" key="3">
    <citation type="submission" date="2025-08" db="UniProtKB">
        <authorList>
            <consortium name="RefSeq"/>
        </authorList>
    </citation>
    <scope>IDENTIFICATION</scope>
    <source>
        <strain evidence="3">CBS 342.82</strain>
    </source>
</reference>
<accession>A0A6J3M2Y5</accession>
<proteinExistence type="predicted"/>
<evidence type="ECO:0000313" key="3">
    <source>
        <dbReference type="RefSeq" id="XP_033459294.1"/>
    </source>
</evidence>
<sequence>MDGSQVGSRARLEGATSKNDCHSPTPCAFLFLSHGGVPSPQHQPQLGRRVYHSIASGTKNGSRWLVGVNKRGDGTGRGGSKMAIGGKEGVWCLGKCVNIYRSMERECKPRRRWCHRWISVHVLCPSSKHQCVSRAATRVGTSCGRQSTAMSLVRGSSAVSVFRWKKFVYLKLLTTVNQQRSS</sequence>
<dbReference type="GeneID" id="54357655"/>
<gene>
    <name evidence="3" type="ORF">K489DRAFT_237114</name>
</gene>
<feature type="region of interest" description="Disordered" evidence="1">
    <location>
        <begin position="1"/>
        <end position="20"/>
    </location>
</feature>